<reference evidence="2 3" key="1">
    <citation type="journal article" date="2011" name="PLoS Genet.">
        <title>Genomic analysis of the necrotrophic fungal pathogens Sclerotinia sclerotiorum and Botrytis cinerea.</title>
        <authorList>
            <person name="Amselem J."/>
            <person name="Cuomo C.A."/>
            <person name="van Kan J.A."/>
            <person name="Viaud M."/>
            <person name="Benito E.P."/>
            <person name="Couloux A."/>
            <person name="Coutinho P.M."/>
            <person name="de Vries R.P."/>
            <person name="Dyer P.S."/>
            <person name="Fillinger S."/>
            <person name="Fournier E."/>
            <person name="Gout L."/>
            <person name="Hahn M."/>
            <person name="Kohn L."/>
            <person name="Lapalu N."/>
            <person name="Plummer K.M."/>
            <person name="Pradier J.M."/>
            <person name="Quevillon E."/>
            <person name="Sharon A."/>
            <person name="Simon A."/>
            <person name="ten Have A."/>
            <person name="Tudzynski B."/>
            <person name="Tudzynski P."/>
            <person name="Wincker P."/>
            <person name="Andrew M."/>
            <person name="Anthouard V."/>
            <person name="Beever R.E."/>
            <person name="Beffa R."/>
            <person name="Benoit I."/>
            <person name="Bouzid O."/>
            <person name="Brault B."/>
            <person name="Chen Z."/>
            <person name="Choquer M."/>
            <person name="Collemare J."/>
            <person name="Cotton P."/>
            <person name="Danchin E.G."/>
            <person name="Da Silva C."/>
            <person name="Gautier A."/>
            <person name="Giraud C."/>
            <person name="Giraud T."/>
            <person name="Gonzalez C."/>
            <person name="Grossetete S."/>
            <person name="Guldener U."/>
            <person name="Henrissat B."/>
            <person name="Howlett B.J."/>
            <person name="Kodira C."/>
            <person name="Kretschmer M."/>
            <person name="Lappartient A."/>
            <person name="Leroch M."/>
            <person name="Levis C."/>
            <person name="Mauceli E."/>
            <person name="Neuveglise C."/>
            <person name="Oeser B."/>
            <person name="Pearson M."/>
            <person name="Poulain J."/>
            <person name="Poussereau N."/>
            <person name="Quesneville H."/>
            <person name="Rascle C."/>
            <person name="Schumacher J."/>
            <person name="Segurens B."/>
            <person name="Sexton A."/>
            <person name="Silva E."/>
            <person name="Sirven C."/>
            <person name="Soanes D.M."/>
            <person name="Talbot N.J."/>
            <person name="Templeton M."/>
            <person name="Yandava C."/>
            <person name="Yarden O."/>
            <person name="Zeng Q."/>
            <person name="Rollins J.A."/>
            <person name="Lebrun M.H."/>
            <person name="Dickman M."/>
        </authorList>
    </citation>
    <scope>NUCLEOTIDE SEQUENCE [LARGE SCALE GENOMIC DNA]</scope>
    <source>
        <strain evidence="2 3">B05.10</strain>
    </source>
</reference>
<dbReference type="AlphaFoldDB" id="A0A384JER5"/>
<feature type="compositionally biased region" description="Basic and acidic residues" evidence="1">
    <location>
        <begin position="43"/>
        <end position="52"/>
    </location>
</feature>
<dbReference type="RefSeq" id="XP_001546709.1">
    <property type="nucleotide sequence ID" value="XM_001546659.2"/>
</dbReference>
<reference evidence="2 3" key="2">
    <citation type="journal article" date="2012" name="Eukaryot. Cell">
        <title>Genome update of Botrytis cinerea strains B05.10 and T4.</title>
        <authorList>
            <person name="Staats M."/>
            <person name="van Kan J.A."/>
        </authorList>
    </citation>
    <scope>NUCLEOTIDE SEQUENCE [LARGE SCALE GENOMIC DNA]</scope>
    <source>
        <strain evidence="2 3">B05.10</strain>
    </source>
</reference>
<evidence type="ECO:0000256" key="1">
    <source>
        <dbReference type="SAM" id="MobiDB-lite"/>
    </source>
</evidence>
<dbReference type="OrthoDB" id="3553135at2759"/>
<gene>
    <name evidence="2" type="ORF">BCIN_04g01790</name>
</gene>
<keyword evidence="3" id="KW-1185">Reference proteome</keyword>
<proteinExistence type="predicted"/>
<dbReference type="VEuPathDB" id="FungiDB:Bcin04g01790"/>
<feature type="compositionally biased region" description="Low complexity" evidence="1">
    <location>
        <begin position="53"/>
        <end position="68"/>
    </location>
</feature>
<dbReference type="EMBL" id="CP009808">
    <property type="protein sequence ID" value="ATZ48972.1"/>
    <property type="molecule type" value="Genomic_DNA"/>
</dbReference>
<organism evidence="2 3">
    <name type="scientific">Botryotinia fuckeliana (strain B05.10)</name>
    <name type="common">Noble rot fungus</name>
    <name type="synonym">Botrytis cinerea</name>
    <dbReference type="NCBI Taxonomy" id="332648"/>
    <lineage>
        <taxon>Eukaryota</taxon>
        <taxon>Fungi</taxon>
        <taxon>Dikarya</taxon>
        <taxon>Ascomycota</taxon>
        <taxon>Pezizomycotina</taxon>
        <taxon>Leotiomycetes</taxon>
        <taxon>Helotiales</taxon>
        <taxon>Sclerotiniaceae</taxon>
        <taxon>Botrytis</taxon>
    </lineage>
</organism>
<reference evidence="2 3" key="3">
    <citation type="journal article" date="2017" name="Mol. Plant Pathol.">
        <title>A gapless genome sequence of the fungus Botrytis cinerea.</title>
        <authorList>
            <person name="Van Kan J.A."/>
            <person name="Stassen J.H."/>
            <person name="Mosbach A."/>
            <person name="Van Der Lee T.A."/>
            <person name="Faino L."/>
            <person name="Farmer A.D."/>
            <person name="Papasotiriou D.G."/>
            <person name="Zhou S."/>
            <person name="Seidl M.F."/>
            <person name="Cottam E."/>
            <person name="Edel D."/>
            <person name="Hahn M."/>
            <person name="Schwartz D.C."/>
            <person name="Dietrich R.A."/>
            <person name="Widdison S."/>
            <person name="Scalliet G."/>
        </authorList>
    </citation>
    <scope>NUCLEOTIDE SEQUENCE [LARGE SCALE GENOMIC DNA]</scope>
    <source>
        <strain evidence="2 3">B05.10</strain>
    </source>
</reference>
<dbReference type="GeneID" id="5427151"/>
<protein>
    <submittedName>
        <fullName evidence="2">Uncharacterized protein</fullName>
    </submittedName>
</protein>
<evidence type="ECO:0000313" key="2">
    <source>
        <dbReference type="EMBL" id="ATZ48972.1"/>
    </source>
</evidence>
<accession>A0A384JER5</accession>
<feature type="region of interest" description="Disordered" evidence="1">
    <location>
        <begin position="43"/>
        <end position="78"/>
    </location>
</feature>
<name>A0A384JER5_BOTFB</name>
<evidence type="ECO:0000313" key="3">
    <source>
        <dbReference type="Proteomes" id="UP000001798"/>
    </source>
</evidence>
<dbReference type="Proteomes" id="UP000001798">
    <property type="component" value="Chromosome 4"/>
</dbReference>
<sequence length="78" mass="8464">MPSAAKLFQVQLTEDAREKSERQKVLTVKQCLKDSFKREDQRIAEMAARDGRTGSSSGSKMSTTTPGSKEPGSISDAS</sequence>
<dbReference type="KEGG" id="bfu:BCIN_04g01790"/>